<dbReference type="PANTHER" id="PTHR37422">
    <property type="entry name" value="TEICHURONIC ACID BIOSYNTHESIS PROTEIN TUAE"/>
    <property type="match status" value="1"/>
</dbReference>
<feature type="transmembrane region" description="Helical" evidence="5">
    <location>
        <begin position="419"/>
        <end position="438"/>
    </location>
</feature>
<evidence type="ECO:0000256" key="2">
    <source>
        <dbReference type="ARBA" id="ARBA00022692"/>
    </source>
</evidence>
<feature type="transmembrane region" description="Helical" evidence="5">
    <location>
        <begin position="227"/>
        <end position="246"/>
    </location>
</feature>
<evidence type="ECO:0000313" key="7">
    <source>
        <dbReference type="EMBL" id="PNG24741.1"/>
    </source>
</evidence>
<evidence type="ECO:0000256" key="1">
    <source>
        <dbReference type="ARBA" id="ARBA00004141"/>
    </source>
</evidence>
<keyword evidence="4 5" id="KW-0472">Membrane</keyword>
<feature type="transmembrane region" description="Helical" evidence="5">
    <location>
        <begin position="155"/>
        <end position="173"/>
    </location>
</feature>
<feature type="domain" description="O-antigen ligase-related" evidence="6">
    <location>
        <begin position="262"/>
        <end position="400"/>
    </location>
</feature>
<evidence type="ECO:0000256" key="4">
    <source>
        <dbReference type="ARBA" id="ARBA00023136"/>
    </source>
</evidence>
<dbReference type="Pfam" id="PF04932">
    <property type="entry name" value="Wzy_C"/>
    <property type="match status" value="1"/>
</dbReference>
<comment type="subcellular location">
    <subcellularLocation>
        <location evidence="1">Membrane</location>
        <topology evidence="1">Multi-pass membrane protein</topology>
    </subcellularLocation>
</comment>
<dbReference type="GO" id="GO:0016020">
    <property type="term" value="C:membrane"/>
    <property type="evidence" value="ECO:0007669"/>
    <property type="project" value="UniProtKB-SubCell"/>
</dbReference>
<feature type="transmembrane region" description="Helical" evidence="5">
    <location>
        <begin position="253"/>
        <end position="273"/>
    </location>
</feature>
<feature type="transmembrane region" description="Helical" evidence="5">
    <location>
        <begin position="384"/>
        <end position="407"/>
    </location>
</feature>
<dbReference type="AlphaFoldDB" id="A0A2J7TD99"/>
<proteinExistence type="predicted"/>
<dbReference type="OrthoDB" id="4391260at2"/>
<feature type="transmembrane region" description="Helical" evidence="5">
    <location>
        <begin position="70"/>
        <end position="91"/>
    </location>
</feature>
<evidence type="ECO:0000256" key="3">
    <source>
        <dbReference type="ARBA" id="ARBA00022989"/>
    </source>
</evidence>
<feature type="transmembrane region" description="Helical" evidence="5">
    <location>
        <begin position="303"/>
        <end position="326"/>
    </location>
</feature>
<evidence type="ECO:0000256" key="5">
    <source>
        <dbReference type="SAM" id="Phobius"/>
    </source>
</evidence>
<feature type="transmembrane region" description="Helical" evidence="5">
    <location>
        <begin position="279"/>
        <end position="296"/>
    </location>
</feature>
<keyword evidence="3 5" id="KW-1133">Transmembrane helix</keyword>
<accession>A0A2J7TD99</accession>
<feature type="transmembrane region" description="Helical" evidence="5">
    <location>
        <begin position="185"/>
        <end position="207"/>
    </location>
</feature>
<protein>
    <recommendedName>
        <fullName evidence="6">O-antigen ligase-related domain-containing protein</fullName>
    </recommendedName>
</protein>
<dbReference type="Proteomes" id="UP000236286">
    <property type="component" value="Unassembled WGS sequence"/>
</dbReference>
<dbReference type="InterPro" id="IPR051533">
    <property type="entry name" value="WaaL-like"/>
</dbReference>
<evidence type="ECO:0000313" key="8">
    <source>
        <dbReference type="Proteomes" id="UP000236286"/>
    </source>
</evidence>
<reference evidence="7 8" key="1">
    <citation type="submission" date="2017-10" db="EMBL/GenBank/DDBJ databases">
        <title>Genome announcement of Methylocella silvestris TVC from permafrost.</title>
        <authorList>
            <person name="Wang J."/>
            <person name="Geng K."/>
            <person name="Ul-Haque F."/>
            <person name="Crombie A.T."/>
            <person name="Street L.E."/>
            <person name="Wookey P.A."/>
            <person name="Murrell J.C."/>
            <person name="Pratscher J."/>
        </authorList>
    </citation>
    <scope>NUCLEOTIDE SEQUENCE [LARGE SCALE GENOMIC DNA]</scope>
    <source>
        <strain evidence="7 8">TVC</strain>
    </source>
</reference>
<keyword evidence="2 5" id="KW-0812">Transmembrane</keyword>
<feature type="transmembrane region" description="Helical" evidence="5">
    <location>
        <begin position="132"/>
        <end position="149"/>
    </location>
</feature>
<dbReference type="EMBL" id="PDZR01000025">
    <property type="protein sequence ID" value="PNG24741.1"/>
    <property type="molecule type" value="Genomic_DNA"/>
</dbReference>
<dbReference type="InterPro" id="IPR007016">
    <property type="entry name" value="O-antigen_ligase-rel_domated"/>
</dbReference>
<evidence type="ECO:0000259" key="6">
    <source>
        <dbReference type="Pfam" id="PF04932"/>
    </source>
</evidence>
<sequence>MSKRHFQTSWGDARNPLCSLCAMKDRPLMVSRSGFNKDDKRMYELARQAPDAMASLHPVRIPGLNVEPTILVGSVMLFAMSAPFALQLAGSGEEGGGQGIKPYYLYLRILMTIVFIVWSFKEPERLSAAIKANPWPLALWIFAVLSAMWSFDPYITLRAAIELFSCVLFSYVLTTRYDSRSIAIMLLHALGFSLIFSIIWVGLFPDIAVHGEFDIVQEGHAGSWRGIYYHKNMLGGVAGLAIPLFLGPGRRLIKGNALLFAYIVSAAVCLIQAKSSGGFSVAVAGALAVSVTSIQSKSARTTVLVLGGFAAIVCGVFLDDISYFVLELLGKDPTFTGRTYLWSAAIDLIGLHPLIGYGYPSISDPQITSIFMITYNASNAHDAYLQLLIELGFAGLAIWFLCLFCAMRGILRDFSLEEVSPEITLFLAILFALVISGFGEIAAMSLTTSPLGMIWLVVSVAAARRNSFGAQPQPDEGLRASDARASR</sequence>
<gene>
    <name evidence="7" type="ORF">CR492_17220</name>
</gene>
<feature type="transmembrane region" description="Helical" evidence="5">
    <location>
        <begin position="103"/>
        <end position="120"/>
    </location>
</feature>
<name>A0A2J7TD99_METSI</name>
<organism evidence="7 8">
    <name type="scientific">Methylocella silvestris</name>
    <dbReference type="NCBI Taxonomy" id="199596"/>
    <lineage>
        <taxon>Bacteria</taxon>
        <taxon>Pseudomonadati</taxon>
        <taxon>Pseudomonadota</taxon>
        <taxon>Alphaproteobacteria</taxon>
        <taxon>Hyphomicrobiales</taxon>
        <taxon>Beijerinckiaceae</taxon>
        <taxon>Methylocella</taxon>
    </lineage>
</organism>
<comment type="caution">
    <text evidence="7">The sequence shown here is derived from an EMBL/GenBank/DDBJ whole genome shotgun (WGS) entry which is preliminary data.</text>
</comment>
<dbReference type="PANTHER" id="PTHR37422:SF17">
    <property type="entry name" value="O-ANTIGEN LIGASE"/>
    <property type="match status" value="1"/>
</dbReference>